<dbReference type="GO" id="GO:0003676">
    <property type="term" value="F:nucleic acid binding"/>
    <property type="evidence" value="ECO:0007669"/>
    <property type="project" value="InterPro"/>
</dbReference>
<accession>A0A0B6TSP9</accession>
<feature type="binding site" evidence="5">
    <location>
        <position position="149"/>
    </location>
    <ligand>
        <name>S-adenosyl-L-methionine</name>
        <dbReference type="ChEBI" id="CHEBI:59789"/>
    </ligand>
</feature>
<dbReference type="Gene3D" id="1.10.8.10">
    <property type="entry name" value="DNA helicase RuvA subunit, C-terminal domain"/>
    <property type="match status" value="1"/>
</dbReference>
<evidence type="ECO:0000256" key="2">
    <source>
        <dbReference type="ARBA" id="ARBA00022679"/>
    </source>
</evidence>
<dbReference type="CDD" id="cd02440">
    <property type="entry name" value="AdoMet_MTases"/>
    <property type="match status" value="1"/>
</dbReference>
<evidence type="ECO:0000313" key="8">
    <source>
        <dbReference type="Proteomes" id="UP000031928"/>
    </source>
</evidence>
<keyword evidence="3 5" id="KW-0949">S-adenosyl-L-methionine</keyword>
<dbReference type="Proteomes" id="UP000031928">
    <property type="component" value="Chromosome"/>
</dbReference>
<comment type="function">
    <text evidence="5">Methylates the class 1 translation termination release factors RF1/PrfA and RF2/PrfB on the glutamine residue of the universally conserved GGQ motif.</text>
</comment>
<dbReference type="PROSITE" id="PS50042">
    <property type="entry name" value="CNMP_BINDING_3"/>
    <property type="match status" value="1"/>
</dbReference>
<dbReference type="InterPro" id="IPR019874">
    <property type="entry name" value="RF_methyltr_PrmC"/>
</dbReference>
<sequence>MTPRRTLRESLVDAAERFASAGVPSPEVDARLIAAHLLKVGPMEVALHSRGEVPGGFEEMVARRERREPLQHILGVAPFGPLDLEVGPGVFIPRPETEVLADWGVRQLMRAGVRPGRPARVVDLCTGTGALALYVAEVFPGGVEVIGVEKHDEALAYARRNAAGTAVTVVRGDVTDPALLADWHGTVDLVLSNPPYVPETPDLDTEVYADPPQAVFAGESGMEVIHEMLPTVAALLRPGGLVGIEHDDTTSQAVLDALTAHGGFGGAAVLHDLTGRARFATASKLSD</sequence>
<dbReference type="GO" id="GO:0102559">
    <property type="term" value="F:peptide chain release factor N(5)-glutamine methyltransferase activity"/>
    <property type="evidence" value="ECO:0007669"/>
    <property type="project" value="UniProtKB-EC"/>
</dbReference>
<dbReference type="PROSITE" id="PS00092">
    <property type="entry name" value="N6_MTASE"/>
    <property type="match status" value="1"/>
</dbReference>
<dbReference type="HAMAP" id="MF_02126">
    <property type="entry name" value="RF_methyltr_PrmC"/>
    <property type="match status" value="1"/>
</dbReference>
<dbReference type="EC" id="2.1.1.297" evidence="5"/>
<reference evidence="7 8" key="1">
    <citation type="submission" date="2014-05" db="EMBL/GenBank/DDBJ databases">
        <title>Complete genome sequence of Corynebacterium marinum DSM 44953.</title>
        <authorList>
            <person name="Schaffert L."/>
            <person name="Albersmeier A."/>
            <person name="Kalinowski J."/>
            <person name="Ruckert C."/>
        </authorList>
    </citation>
    <scope>NUCLEOTIDE SEQUENCE [LARGE SCALE GENOMIC DNA]</scope>
    <source>
        <strain evidence="7 8">DSM 44953</strain>
    </source>
</reference>
<gene>
    <name evidence="5 7" type="primary">prmC</name>
    <name evidence="7" type="ORF">B840_05045</name>
</gene>
<feature type="binding site" evidence="5">
    <location>
        <begin position="193"/>
        <end position="196"/>
    </location>
    <ligand>
        <name>substrate</name>
    </ligand>
</feature>
<dbReference type="EMBL" id="CP007790">
    <property type="protein sequence ID" value="AJK68625.1"/>
    <property type="molecule type" value="Genomic_DNA"/>
</dbReference>
<evidence type="ECO:0000256" key="3">
    <source>
        <dbReference type="ARBA" id="ARBA00022691"/>
    </source>
</evidence>
<dbReference type="InterPro" id="IPR007848">
    <property type="entry name" value="Small_mtfrase_dom"/>
</dbReference>
<proteinExistence type="inferred from homology"/>
<keyword evidence="8" id="KW-1185">Reference proteome</keyword>
<comment type="caution">
    <text evidence="5">Lacks conserved residue(s) required for the propagation of feature annotation.</text>
</comment>
<dbReference type="PANTHER" id="PTHR18895">
    <property type="entry name" value="HEMK METHYLTRANSFERASE"/>
    <property type="match status" value="1"/>
</dbReference>
<comment type="catalytic activity">
    <reaction evidence="4 5">
        <text>L-glutaminyl-[peptide chain release factor] + S-adenosyl-L-methionine = N(5)-methyl-L-glutaminyl-[peptide chain release factor] + S-adenosyl-L-homocysteine + H(+)</text>
        <dbReference type="Rhea" id="RHEA:42896"/>
        <dbReference type="Rhea" id="RHEA-COMP:10271"/>
        <dbReference type="Rhea" id="RHEA-COMP:10272"/>
        <dbReference type="ChEBI" id="CHEBI:15378"/>
        <dbReference type="ChEBI" id="CHEBI:30011"/>
        <dbReference type="ChEBI" id="CHEBI:57856"/>
        <dbReference type="ChEBI" id="CHEBI:59789"/>
        <dbReference type="ChEBI" id="CHEBI:61891"/>
        <dbReference type="EC" id="2.1.1.297"/>
    </reaction>
</comment>
<dbReference type="PANTHER" id="PTHR18895:SF74">
    <property type="entry name" value="MTRF1L RELEASE FACTOR GLUTAMINE METHYLTRANSFERASE"/>
    <property type="match status" value="1"/>
</dbReference>
<dbReference type="STRING" id="1224162.B840_05045"/>
<feature type="domain" description="Cyclic nucleotide-binding" evidence="6">
    <location>
        <begin position="216"/>
        <end position="287"/>
    </location>
</feature>
<dbReference type="InterPro" id="IPR040758">
    <property type="entry name" value="PrmC_N"/>
</dbReference>
<organism evidence="7 8">
    <name type="scientific">Corynebacterium marinum DSM 44953</name>
    <dbReference type="NCBI Taxonomy" id="1224162"/>
    <lineage>
        <taxon>Bacteria</taxon>
        <taxon>Bacillati</taxon>
        <taxon>Actinomycetota</taxon>
        <taxon>Actinomycetes</taxon>
        <taxon>Mycobacteriales</taxon>
        <taxon>Corynebacteriaceae</taxon>
        <taxon>Corynebacterium</taxon>
    </lineage>
</organism>
<dbReference type="InterPro" id="IPR000595">
    <property type="entry name" value="cNMP-bd_dom"/>
</dbReference>
<dbReference type="Gene3D" id="3.40.50.150">
    <property type="entry name" value="Vaccinia Virus protein VP39"/>
    <property type="match status" value="1"/>
</dbReference>
<keyword evidence="1 5" id="KW-0489">Methyltransferase</keyword>
<feature type="binding site" evidence="5">
    <location>
        <position position="193"/>
    </location>
    <ligand>
        <name>S-adenosyl-L-methionine</name>
        <dbReference type="ChEBI" id="CHEBI:59789"/>
    </ligand>
</feature>
<dbReference type="InterPro" id="IPR029063">
    <property type="entry name" value="SAM-dependent_MTases_sf"/>
</dbReference>
<dbReference type="AlphaFoldDB" id="A0A0B6TSP9"/>
<dbReference type="KEGG" id="cmq:B840_05045"/>
<evidence type="ECO:0000259" key="6">
    <source>
        <dbReference type="PROSITE" id="PS50042"/>
    </source>
</evidence>
<evidence type="ECO:0000256" key="5">
    <source>
        <dbReference type="HAMAP-Rule" id="MF_02126"/>
    </source>
</evidence>
<dbReference type="InterPro" id="IPR004556">
    <property type="entry name" value="HemK-like"/>
</dbReference>
<dbReference type="HOGENOM" id="CLU_018398_4_0_11"/>
<dbReference type="Pfam" id="PF05175">
    <property type="entry name" value="MTS"/>
    <property type="match status" value="1"/>
</dbReference>
<dbReference type="GO" id="GO:0032259">
    <property type="term" value="P:methylation"/>
    <property type="evidence" value="ECO:0007669"/>
    <property type="project" value="UniProtKB-KW"/>
</dbReference>
<keyword evidence="2 5" id="KW-0808">Transferase</keyword>
<comment type="similarity">
    <text evidence="5">Belongs to the protein N5-glutamine methyltransferase family. PrmC subfamily.</text>
</comment>
<evidence type="ECO:0000313" key="7">
    <source>
        <dbReference type="EMBL" id="AJK68625.1"/>
    </source>
</evidence>
<protein>
    <recommendedName>
        <fullName evidence="5">Release factor glutamine methyltransferase</fullName>
        <shortName evidence="5">RF MTase</shortName>
        <ecNumber evidence="5">2.1.1.297</ecNumber>
    </recommendedName>
    <alternativeName>
        <fullName evidence="5">N5-glutamine methyltransferase PrmC</fullName>
    </alternativeName>
    <alternativeName>
        <fullName evidence="5">Protein-(glutamine-N5) MTase PrmC</fullName>
    </alternativeName>
    <alternativeName>
        <fullName evidence="5">Protein-glutamine N-methyltransferase PrmC</fullName>
    </alternativeName>
</protein>
<name>A0A0B6TSP9_9CORY</name>
<dbReference type="InterPro" id="IPR050320">
    <property type="entry name" value="N5-glutamine_MTase"/>
</dbReference>
<dbReference type="SUPFAM" id="SSF53335">
    <property type="entry name" value="S-adenosyl-L-methionine-dependent methyltransferases"/>
    <property type="match status" value="1"/>
</dbReference>
<evidence type="ECO:0000256" key="1">
    <source>
        <dbReference type="ARBA" id="ARBA00022603"/>
    </source>
</evidence>
<dbReference type="NCBIfam" id="TIGR00536">
    <property type="entry name" value="hemK_fam"/>
    <property type="match status" value="1"/>
</dbReference>
<dbReference type="InterPro" id="IPR002052">
    <property type="entry name" value="DNA_methylase_N6_adenine_CS"/>
</dbReference>
<evidence type="ECO:0000256" key="4">
    <source>
        <dbReference type="ARBA" id="ARBA00048391"/>
    </source>
</evidence>
<dbReference type="RefSeq" id="WP_042621228.1">
    <property type="nucleotide sequence ID" value="NZ_CP007790.1"/>
</dbReference>
<dbReference type="Pfam" id="PF17827">
    <property type="entry name" value="PrmC_N"/>
    <property type="match status" value="1"/>
</dbReference>